<dbReference type="InterPro" id="IPR001604">
    <property type="entry name" value="Endo_G_ENPP1-like_dom"/>
</dbReference>
<dbReference type="GO" id="GO:0003676">
    <property type="term" value="F:nucleic acid binding"/>
    <property type="evidence" value="ECO:0007669"/>
    <property type="project" value="InterPro"/>
</dbReference>
<evidence type="ECO:0000259" key="2">
    <source>
        <dbReference type="SMART" id="SM00892"/>
    </source>
</evidence>
<evidence type="ECO:0000313" key="4">
    <source>
        <dbReference type="Proteomes" id="UP001159428"/>
    </source>
</evidence>
<evidence type="ECO:0000259" key="1">
    <source>
        <dbReference type="SMART" id="SM00477"/>
    </source>
</evidence>
<keyword evidence="4" id="KW-1185">Reference proteome</keyword>
<name>A0AAU9WEI3_9CNID</name>
<dbReference type="GO" id="GO:0016787">
    <property type="term" value="F:hydrolase activity"/>
    <property type="evidence" value="ECO:0007669"/>
    <property type="project" value="InterPro"/>
</dbReference>
<feature type="domain" description="DNA/RNA non-specific endonuclease/pyrophosphatase/phosphodiesterase" evidence="2">
    <location>
        <begin position="2"/>
        <end position="218"/>
    </location>
</feature>
<accession>A0AAU9WEI3</accession>
<comment type="caution">
    <text evidence="3">The sequence shown here is derived from an EMBL/GenBank/DDBJ whole genome shotgun (WGS) entry which is preliminary data.</text>
</comment>
<dbReference type="InterPro" id="IPR020821">
    <property type="entry name" value="ENPP1-3/EXOG-like_nuc-like"/>
</dbReference>
<evidence type="ECO:0008006" key="5">
    <source>
        <dbReference type="Google" id="ProtNLM"/>
    </source>
</evidence>
<dbReference type="SMART" id="SM00892">
    <property type="entry name" value="Endonuclease_NS"/>
    <property type="match status" value="1"/>
</dbReference>
<protein>
    <recommendedName>
        <fullName evidence="5">DNA/RNA non-specific endonuclease domain-containing protein</fullName>
    </recommendedName>
</protein>
<dbReference type="Gene3D" id="3.40.570.10">
    <property type="entry name" value="Extracellular Endonuclease, subunit A"/>
    <property type="match status" value="1"/>
</dbReference>
<dbReference type="Proteomes" id="UP001159428">
    <property type="component" value="Unassembled WGS sequence"/>
</dbReference>
<proteinExistence type="predicted"/>
<gene>
    <name evidence="3" type="ORF">PMEA_00005011</name>
</gene>
<dbReference type="GO" id="GO:0046872">
    <property type="term" value="F:metal ion binding"/>
    <property type="evidence" value="ECO:0007669"/>
    <property type="project" value="InterPro"/>
</dbReference>
<dbReference type="PANTHER" id="PTHR21472">
    <property type="entry name" value="ENDONUCLEASE DOMAIN-CONTAINING 1 PROTEIN ENDOD1"/>
    <property type="match status" value="1"/>
</dbReference>
<dbReference type="EMBL" id="CALNXJ010000013">
    <property type="protein sequence ID" value="CAH3112208.1"/>
    <property type="molecule type" value="Genomic_DNA"/>
</dbReference>
<organism evidence="3 4">
    <name type="scientific">Pocillopora meandrina</name>
    <dbReference type="NCBI Taxonomy" id="46732"/>
    <lineage>
        <taxon>Eukaryota</taxon>
        <taxon>Metazoa</taxon>
        <taxon>Cnidaria</taxon>
        <taxon>Anthozoa</taxon>
        <taxon>Hexacorallia</taxon>
        <taxon>Scleractinia</taxon>
        <taxon>Astrocoeniina</taxon>
        <taxon>Pocilloporidae</taxon>
        <taxon>Pocillopora</taxon>
    </lineage>
</organism>
<reference evidence="3 4" key="1">
    <citation type="submission" date="2022-05" db="EMBL/GenBank/DDBJ databases">
        <authorList>
            <consortium name="Genoscope - CEA"/>
            <person name="William W."/>
        </authorList>
    </citation>
    <scope>NUCLEOTIDE SEQUENCE [LARGE SCALE GENOMIC DNA]</scope>
</reference>
<dbReference type="InterPro" id="IPR044925">
    <property type="entry name" value="His-Me_finger_sf"/>
</dbReference>
<dbReference type="AlphaFoldDB" id="A0AAU9WEI3"/>
<feature type="domain" description="ENPP1-3/EXOG-like endonuclease/phosphodiesterase" evidence="1">
    <location>
        <begin position="2"/>
        <end position="218"/>
    </location>
</feature>
<dbReference type="InterPro" id="IPR044929">
    <property type="entry name" value="DNA/RNA_non-sp_Endonuclease_sf"/>
</dbReference>
<sequence length="240" mass="26137">MFDERQGIAVFSAYVLTPTNVNFNTNNLQRQPHWRRSQGKYTEVKCTHGSTPIYQTQGQQIDKGHLVPGATYSSTRDSACSTYVYTNAVPQYRTFNRGLWAQFEGRIRTFATQCTGNGGRLYLLTGTSFLHIQTTAPGVNAPPVAQLGPAGRRNMCPAISIPNSMWTAGCCVFPSGVRSFAVFGNNVPNAAQSLTQQMPVASLENILLQDVVHHGMGGQPFSLFPAWSGACSLSLNNVVI</sequence>
<dbReference type="Pfam" id="PF01223">
    <property type="entry name" value="Endonuclease_NS"/>
    <property type="match status" value="1"/>
</dbReference>
<evidence type="ECO:0000313" key="3">
    <source>
        <dbReference type="EMBL" id="CAH3112208.1"/>
    </source>
</evidence>
<dbReference type="InterPro" id="IPR039015">
    <property type="entry name" value="ENDOD1"/>
</dbReference>
<dbReference type="PANTHER" id="PTHR21472:SF7">
    <property type="entry name" value="ENDONUCLEASE G, MITOCHONDRIAL-LIKE ISOFORM X2"/>
    <property type="match status" value="1"/>
</dbReference>
<dbReference type="SUPFAM" id="SSF54060">
    <property type="entry name" value="His-Me finger endonucleases"/>
    <property type="match status" value="1"/>
</dbReference>
<dbReference type="SMART" id="SM00477">
    <property type="entry name" value="NUC"/>
    <property type="match status" value="1"/>
</dbReference>